<dbReference type="SUPFAM" id="SSF117839">
    <property type="entry name" value="WWE domain"/>
    <property type="match status" value="1"/>
</dbReference>
<dbReference type="Gene3D" id="3.30.720.50">
    <property type="match status" value="1"/>
</dbReference>
<comment type="caution">
    <text evidence="2">The sequence shown here is derived from an EMBL/GenBank/DDBJ whole genome shotgun (WGS) entry which is preliminary data.</text>
</comment>
<evidence type="ECO:0000259" key="1">
    <source>
        <dbReference type="PROSITE" id="PS50918"/>
    </source>
</evidence>
<dbReference type="InterPro" id="IPR037197">
    <property type="entry name" value="WWE_dom_sf"/>
</dbReference>
<dbReference type="AlphaFoldDB" id="A0AAN7SKE2"/>
<protein>
    <recommendedName>
        <fullName evidence="1">WWE domain-containing protein</fullName>
    </recommendedName>
</protein>
<dbReference type="EMBL" id="JARPUR010000008">
    <property type="protein sequence ID" value="KAK4872203.1"/>
    <property type="molecule type" value="Genomic_DNA"/>
</dbReference>
<dbReference type="InterPro" id="IPR004170">
    <property type="entry name" value="WWE_dom"/>
</dbReference>
<gene>
    <name evidence="2" type="ORF">RN001_016327</name>
</gene>
<dbReference type="Proteomes" id="UP001353858">
    <property type="component" value="Unassembled WGS sequence"/>
</dbReference>
<reference evidence="3" key="1">
    <citation type="submission" date="2023-01" db="EMBL/GenBank/DDBJ databases">
        <title>Key to firefly adult light organ development and bioluminescence: homeobox transcription factors regulate luciferase expression and transportation to peroxisome.</title>
        <authorList>
            <person name="Fu X."/>
        </authorList>
    </citation>
    <scope>NUCLEOTIDE SEQUENCE [LARGE SCALE GENOMIC DNA]</scope>
</reference>
<keyword evidence="3" id="KW-1185">Reference proteome</keyword>
<feature type="domain" description="WWE" evidence="1">
    <location>
        <begin position="58"/>
        <end position="135"/>
    </location>
</feature>
<organism evidence="2 3">
    <name type="scientific">Aquatica leii</name>
    <dbReference type="NCBI Taxonomy" id="1421715"/>
    <lineage>
        <taxon>Eukaryota</taxon>
        <taxon>Metazoa</taxon>
        <taxon>Ecdysozoa</taxon>
        <taxon>Arthropoda</taxon>
        <taxon>Hexapoda</taxon>
        <taxon>Insecta</taxon>
        <taxon>Pterygota</taxon>
        <taxon>Neoptera</taxon>
        <taxon>Endopterygota</taxon>
        <taxon>Coleoptera</taxon>
        <taxon>Polyphaga</taxon>
        <taxon>Elateriformia</taxon>
        <taxon>Elateroidea</taxon>
        <taxon>Lampyridae</taxon>
        <taxon>Luciolinae</taxon>
        <taxon>Aquatica</taxon>
    </lineage>
</organism>
<evidence type="ECO:0000313" key="3">
    <source>
        <dbReference type="Proteomes" id="UP001353858"/>
    </source>
</evidence>
<accession>A0AAN7SKE2</accession>
<dbReference type="Pfam" id="PF02825">
    <property type="entry name" value="WWE"/>
    <property type="match status" value="1"/>
</dbReference>
<sequence>MENVMCNKEKKPGMYKFQELFVFFSERVMTDTKKTTEPKWLTPILLLLDSLGKVSTCTQRKRNMHLVINRVWKWYDLVTGKWTPYSITNNKLINDAYWNGEQSIRVTCGRRRYTITFGDMQQCNEETGNHRPITMTLLNMASESKFDANTDITEAMENEEVVLTEKEEKRCIPAPSLTKQQTVDIVRTCVKLMHLQIDKDRLHAIMRICLRLTRDFNNAKIFV</sequence>
<name>A0AAN7SKE2_9COLE</name>
<proteinExistence type="predicted"/>
<evidence type="ECO:0000313" key="2">
    <source>
        <dbReference type="EMBL" id="KAK4872203.1"/>
    </source>
</evidence>
<dbReference type="PROSITE" id="PS50918">
    <property type="entry name" value="WWE"/>
    <property type="match status" value="1"/>
</dbReference>